<dbReference type="SMART" id="SM00432">
    <property type="entry name" value="MADS"/>
    <property type="match status" value="1"/>
</dbReference>
<keyword evidence="4" id="KW-0804">Transcription</keyword>
<evidence type="ECO:0000256" key="2">
    <source>
        <dbReference type="ARBA" id="ARBA00023015"/>
    </source>
</evidence>
<feature type="chain" id="PRO_5046492395" description="MADS-box domain-containing protein" evidence="7">
    <location>
        <begin position="21"/>
        <end position="236"/>
    </location>
</feature>
<evidence type="ECO:0000256" key="4">
    <source>
        <dbReference type="ARBA" id="ARBA00023163"/>
    </source>
</evidence>
<comment type="caution">
    <text evidence="9">The sequence shown here is derived from an EMBL/GenBank/DDBJ whole genome shotgun (WGS) entry which is preliminary data.</text>
</comment>
<evidence type="ECO:0000256" key="6">
    <source>
        <dbReference type="SAM" id="MobiDB-lite"/>
    </source>
</evidence>
<reference evidence="9 10" key="1">
    <citation type="submission" date="2022-05" db="EMBL/GenBank/DDBJ databases">
        <authorList>
            <consortium name="Genoscope - CEA"/>
            <person name="William W."/>
        </authorList>
    </citation>
    <scope>NUCLEOTIDE SEQUENCE [LARGE SCALE GENOMIC DNA]</scope>
</reference>
<name>A0ABN8N6D4_9CNID</name>
<organism evidence="9 10">
    <name type="scientific">Porites lobata</name>
    <dbReference type="NCBI Taxonomy" id="104759"/>
    <lineage>
        <taxon>Eukaryota</taxon>
        <taxon>Metazoa</taxon>
        <taxon>Cnidaria</taxon>
        <taxon>Anthozoa</taxon>
        <taxon>Hexacorallia</taxon>
        <taxon>Scleractinia</taxon>
        <taxon>Fungiina</taxon>
        <taxon>Poritidae</taxon>
        <taxon>Porites</taxon>
    </lineage>
</organism>
<proteinExistence type="predicted"/>
<keyword evidence="5" id="KW-0539">Nucleus</keyword>
<keyword evidence="7" id="KW-0732">Signal</keyword>
<evidence type="ECO:0000313" key="9">
    <source>
        <dbReference type="EMBL" id="CAH3043922.1"/>
    </source>
</evidence>
<feature type="compositionally biased region" description="Polar residues" evidence="6">
    <location>
        <begin position="51"/>
        <end position="61"/>
    </location>
</feature>
<feature type="signal peptide" evidence="7">
    <location>
        <begin position="1"/>
        <end position="20"/>
    </location>
</feature>
<feature type="region of interest" description="Disordered" evidence="6">
    <location>
        <begin position="44"/>
        <end position="73"/>
    </location>
</feature>
<dbReference type="SUPFAM" id="SSF55455">
    <property type="entry name" value="SRF-like"/>
    <property type="match status" value="1"/>
</dbReference>
<keyword evidence="10" id="KW-1185">Reference proteome</keyword>
<sequence>MFFLLLSVRAIDSFVYMVSCNMIGQGKTKTKKFGREELGQPKPCARRPYCNATTSPGTSQKAELKRNTPRRGKEKMAYISNSQARSSALYRRKGTLFQKGHALHTMTKAEVIIVIDHKGQRFVGGSLGLLETYNKGILKPTRAEHRYDAPETATDPDRPEIEPLEDTPEHINIDHRLAGVLGHSSTRGETRELLLNKPMPQLTDKEKNDVPTVQKQSKISFISDKSVEIFVAGKEE</sequence>
<evidence type="ECO:0000313" key="10">
    <source>
        <dbReference type="Proteomes" id="UP001159405"/>
    </source>
</evidence>
<keyword evidence="2" id="KW-0805">Transcription regulation</keyword>
<protein>
    <recommendedName>
        <fullName evidence="8">MADS-box domain-containing protein</fullName>
    </recommendedName>
</protein>
<feature type="domain" description="MADS-box" evidence="8">
    <location>
        <begin position="69"/>
        <end position="115"/>
    </location>
</feature>
<gene>
    <name evidence="9" type="ORF">PLOB_00002726</name>
</gene>
<dbReference type="PROSITE" id="PS50066">
    <property type="entry name" value="MADS_BOX_2"/>
    <property type="match status" value="1"/>
</dbReference>
<comment type="subcellular location">
    <subcellularLocation>
        <location evidence="1">Nucleus</location>
    </subcellularLocation>
</comment>
<dbReference type="EMBL" id="CALNXK010000011">
    <property type="protein sequence ID" value="CAH3043922.1"/>
    <property type="molecule type" value="Genomic_DNA"/>
</dbReference>
<dbReference type="InterPro" id="IPR002100">
    <property type="entry name" value="TF_MADSbox"/>
</dbReference>
<dbReference type="Proteomes" id="UP001159405">
    <property type="component" value="Unassembled WGS sequence"/>
</dbReference>
<dbReference type="InterPro" id="IPR036879">
    <property type="entry name" value="TF_MADSbox_sf"/>
</dbReference>
<dbReference type="Pfam" id="PF00319">
    <property type="entry name" value="SRF-TF"/>
    <property type="match status" value="1"/>
</dbReference>
<evidence type="ECO:0000256" key="5">
    <source>
        <dbReference type="ARBA" id="ARBA00023242"/>
    </source>
</evidence>
<keyword evidence="3" id="KW-0238">DNA-binding</keyword>
<evidence type="ECO:0000256" key="3">
    <source>
        <dbReference type="ARBA" id="ARBA00023125"/>
    </source>
</evidence>
<evidence type="ECO:0000259" key="8">
    <source>
        <dbReference type="PROSITE" id="PS50066"/>
    </source>
</evidence>
<evidence type="ECO:0000256" key="1">
    <source>
        <dbReference type="ARBA" id="ARBA00004123"/>
    </source>
</evidence>
<evidence type="ECO:0000256" key="7">
    <source>
        <dbReference type="SAM" id="SignalP"/>
    </source>
</evidence>
<accession>A0ABN8N6D4</accession>